<keyword evidence="7" id="KW-0677">Repeat</keyword>
<proteinExistence type="inferred from homology"/>
<dbReference type="Pfam" id="PF13176">
    <property type="entry name" value="TPR_7"/>
    <property type="match status" value="1"/>
</dbReference>
<evidence type="ECO:0000256" key="8">
    <source>
        <dbReference type="ARBA" id="ARBA00022763"/>
    </source>
</evidence>
<feature type="region of interest" description="Disordered" evidence="18">
    <location>
        <begin position="463"/>
        <end position="508"/>
    </location>
</feature>
<evidence type="ECO:0000256" key="9">
    <source>
        <dbReference type="ARBA" id="ARBA00022803"/>
    </source>
</evidence>
<keyword evidence="5" id="KW-0158">Chromosome</keyword>
<dbReference type="Gene3D" id="3.80.10.10">
    <property type="entry name" value="Ribonuclease Inhibitor"/>
    <property type="match status" value="2"/>
</dbReference>
<feature type="repeat" description="TPR" evidence="17">
    <location>
        <begin position="207"/>
        <end position="240"/>
    </location>
</feature>
<dbReference type="Gene3D" id="1.25.40.10">
    <property type="entry name" value="Tetratricopeptide repeat domain"/>
    <property type="match status" value="2"/>
</dbReference>
<feature type="region of interest" description="Disordered" evidence="18">
    <location>
        <begin position="662"/>
        <end position="986"/>
    </location>
</feature>
<dbReference type="InterPro" id="IPR011990">
    <property type="entry name" value="TPR-like_helical_dom_sf"/>
</dbReference>
<dbReference type="PANTHER" id="PTHR46358">
    <property type="entry name" value="TONSOKU-LIKE PROTEIN"/>
    <property type="match status" value="1"/>
</dbReference>
<feature type="compositionally biased region" description="Acidic residues" evidence="18">
    <location>
        <begin position="471"/>
        <end position="502"/>
    </location>
</feature>
<dbReference type="Pfam" id="PF13516">
    <property type="entry name" value="LRR_6"/>
    <property type="match status" value="3"/>
</dbReference>
<dbReference type="InterPro" id="IPR032675">
    <property type="entry name" value="LRR_dom_sf"/>
</dbReference>
<dbReference type="InterPro" id="IPR052311">
    <property type="entry name" value="MMS22L-TONSL_complex_comp"/>
</dbReference>
<dbReference type="InterPro" id="IPR002110">
    <property type="entry name" value="Ankyrin_rpt"/>
</dbReference>
<accession>A0ABM4E7I4</accession>
<evidence type="ECO:0000256" key="2">
    <source>
        <dbReference type="ARBA" id="ARBA00004286"/>
    </source>
</evidence>
<feature type="compositionally biased region" description="Low complexity" evidence="18">
    <location>
        <begin position="829"/>
        <end position="840"/>
    </location>
</feature>
<comment type="similarity">
    <text evidence="3">Belongs to the Tonsoku family.</text>
</comment>
<dbReference type="Pfam" id="PF12796">
    <property type="entry name" value="Ank_2"/>
    <property type="match status" value="1"/>
</dbReference>
<evidence type="ECO:0000256" key="14">
    <source>
        <dbReference type="ARBA" id="ARBA00030801"/>
    </source>
</evidence>
<name>A0ABM4E7I4_9AVES</name>
<keyword evidence="13" id="KW-0539">Nucleus</keyword>
<dbReference type="SMART" id="SM00028">
    <property type="entry name" value="TPR"/>
    <property type="match status" value="8"/>
</dbReference>
<dbReference type="Proteomes" id="UP001652627">
    <property type="component" value="Chromosome 2"/>
</dbReference>
<evidence type="ECO:0000256" key="17">
    <source>
        <dbReference type="PROSITE-ProRule" id="PRU00339"/>
    </source>
</evidence>
<feature type="compositionally biased region" description="Acidic residues" evidence="18">
    <location>
        <begin position="859"/>
        <end position="869"/>
    </location>
</feature>
<evidence type="ECO:0000256" key="13">
    <source>
        <dbReference type="ARBA" id="ARBA00023242"/>
    </source>
</evidence>
<dbReference type="PANTHER" id="PTHR46358:SF1">
    <property type="entry name" value="TONSOKU-LIKE PROTEIN"/>
    <property type="match status" value="1"/>
</dbReference>
<dbReference type="PROSITE" id="PS50297">
    <property type="entry name" value="ANK_REP_REGION"/>
    <property type="match status" value="3"/>
</dbReference>
<keyword evidence="12" id="KW-0234">DNA repair</keyword>
<evidence type="ECO:0000256" key="6">
    <source>
        <dbReference type="ARBA" id="ARBA00022614"/>
    </source>
</evidence>
<feature type="repeat" description="ANK" evidence="16">
    <location>
        <begin position="523"/>
        <end position="555"/>
    </location>
</feature>
<evidence type="ECO:0000256" key="16">
    <source>
        <dbReference type="PROSITE-ProRule" id="PRU00023"/>
    </source>
</evidence>
<dbReference type="Gene3D" id="1.25.40.20">
    <property type="entry name" value="Ankyrin repeat-containing domain"/>
    <property type="match status" value="1"/>
</dbReference>
<evidence type="ECO:0000313" key="19">
    <source>
        <dbReference type="Proteomes" id="UP001652627"/>
    </source>
</evidence>
<evidence type="ECO:0000256" key="18">
    <source>
        <dbReference type="SAM" id="MobiDB-lite"/>
    </source>
</evidence>
<sequence length="1455" mass="157001">MSAERAREIRQLQKAKEKAQRSGSLVEEAAACNQLGEILASHGRYEEALEEHRRELWLLEAAGDSIGCAVAHRKIGERLAELEDYEAALKHQHQHLELACSLSDHTEQQRAWATIGRTYMFVADSCPPVEAVPALREAERAFRTSLAIVEEKLEGAVAGRELSEMRSRLYLNLGLVYDSLKDQAKCGHYIKKSIFLSEQAHLCEDLYRAYFNLGNIHLREGEHSRALRCLDRARDCARRMKEKAMESECCSSTAQVLLSLGDFVAAKRSLKKAYVLGSRQPWQRDLVRCNLRYATKVSRLQEALEEAASDPPAALALCEQLGDAFSKHGDYGRAVEYYKKQLGYAEALRRPAQELAVIHVSLATTFGDLKEHAQAVRHYQEELALHRGNALEEGKTWLNIALAKEEVGEPRAELEACFRTALRRAEEAGEPRLQKQILQHLHSLQQRHGSAEAPATMARLQSLAASGGDSAGEEEEELESSGALDESDLELSESDGEEDELDGYSKSVPGRRRISKWNRRNDRGETPLHRACIEGDLRRAQLLVKQGHPLNPRDYCGWTPLHEACNHGHLEIVRLLLERGAAIDDAGGPGCEGITPLHDALSCGHFDVAELLVQRGAAVTLRNAKGLTPLGTLAEWVSMYSRDLDQETRQRCRAMERLLKETAAGRGEAPPGRPWVLPRRRARGLSSRAAEALPPPWGPGPSSPPRRGKLSGSGVPLAAPAAPPLSPDSQLFDAELSEPLIPRRSPPGSEGPPRKAPAPGGTGTQGRGSAAEPPRAQRDRPEQEDDAASPLRPVKKRQRVLGADGSRLPGPEPAAPGGSQAEYEAAIRGLGSAKSLLGSGPEATRDPAPRPALIPAEQYVEDDWLEDDLGAARGARKRLRRELEEPAAASEESTGPESDGAAPCPPWPRRRRTTQSRLTRLVQRTRLGRSRERGAPEAAGPPVPRGGAESPPEAEGPGGSGESPPQGPTQVRGQGLGRRGGQRCPLGLLMLPSPPPWQPPSLSAAPAPLPAIRVRVRVQDNVFLIPVPQSESRAVGWLAEQAAQRYYQTCGLLPRLTLKKEGALLAPQDLVGDVLQSNEEVLAEVQSWDLPPLAERYRKACQSLAVEPHPLLLKVTERQEQSPAFSTGGLPLRPPHLPPLLRALKLQAPLRQLRLAGSGLGDGAATELLATLGTVPGLVLLDLSGNRLSAQGLQHLVPQLPGPAPFQSLEELDLSLNPLGDAGCRPLALLLQACPVLTTLRLRACGFAAGFLRHCRLSLAGALAGAGHLKTLVLSCNALGAAGLEQLLRSLPCGTLSHLELGSVAGAGAEALAEAVRGYLTQEGCALTHLTLSGNRLDDEAVRELARCLPACPALVSLDLSANPGISAVGLRALLSALAERCEGLRYLSLAGCSVEGPLDGAAWAAAAASVRDLRLCSRRVSRSDQRAAGEAWRGPPGTAPRVLARHRKLFCESL</sequence>
<feature type="compositionally biased region" description="Low complexity" evidence="18">
    <location>
        <begin position="945"/>
        <end position="955"/>
    </location>
</feature>
<feature type="repeat" description="ANK" evidence="16">
    <location>
        <begin position="556"/>
        <end position="588"/>
    </location>
</feature>
<keyword evidence="10" id="KW-0156">Chromatin regulator</keyword>
<evidence type="ECO:0000256" key="12">
    <source>
        <dbReference type="ARBA" id="ARBA00023204"/>
    </source>
</evidence>
<dbReference type="SMART" id="SM00368">
    <property type="entry name" value="LRR_RI"/>
    <property type="match status" value="6"/>
</dbReference>
<dbReference type="GeneID" id="136991443"/>
<evidence type="ECO:0000256" key="4">
    <source>
        <dbReference type="ARBA" id="ARBA00017829"/>
    </source>
</evidence>
<keyword evidence="11 16" id="KW-0040">ANK repeat</keyword>
<comment type="subcellular location">
    <subcellularLocation>
        <location evidence="2">Chromosome</location>
    </subcellularLocation>
    <subcellularLocation>
        <location evidence="1">Nucleus</location>
    </subcellularLocation>
</comment>
<feature type="compositionally biased region" description="Pro residues" evidence="18">
    <location>
        <begin position="693"/>
        <end position="704"/>
    </location>
</feature>
<evidence type="ECO:0000313" key="20">
    <source>
        <dbReference type="RefSeq" id="XP_067148676.1"/>
    </source>
</evidence>
<keyword evidence="9 17" id="KW-0802">TPR repeat</keyword>
<keyword evidence="19" id="KW-1185">Reference proteome</keyword>
<organism evidence="19 20">
    <name type="scientific">Apteryx mantelli</name>
    <name type="common">North Island brown kiwi</name>
    <dbReference type="NCBI Taxonomy" id="2696672"/>
    <lineage>
        <taxon>Eukaryota</taxon>
        <taxon>Metazoa</taxon>
        <taxon>Chordata</taxon>
        <taxon>Craniata</taxon>
        <taxon>Vertebrata</taxon>
        <taxon>Euteleostomi</taxon>
        <taxon>Archelosauria</taxon>
        <taxon>Archosauria</taxon>
        <taxon>Dinosauria</taxon>
        <taxon>Saurischia</taxon>
        <taxon>Theropoda</taxon>
        <taxon>Coelurosauria</taxon>
        <taxon>Aves</taxon>
        <taxon>Palaeognathae</taxon>
        <taxon>Apterygiformes</taxon>
        <taxon>Apterygidae</taxon>
        <taxon>Apteryx</taxon>
    </lineage>
</organism>
<dbReference type="SMART" id="SM00367">
    <property type="entry name" value="LRR_CC"/>
    <property type="match status" value="4"/>
</dbReference>
<keyword evidence="8" id="KW-0227">DNA damage</keyword>
<dbReference type="InterPro" id="IPR001611">
    <property type="entry name" value="Leu-rich_rpt"/>
</dbReference>
<evidence type="ECO:0000256" key="3">
    <source>
        <dbReference type="ARBA" id="ARBA00010999"/>
    </source>
</evidence>
<gene>
    <name evidence="20" type="primary">TONSL</name>
</gene>
<dbReference type="PRINTS" id="PR01415">
    <property type="entry name" value="ANKYRIN"/>
</dbReference>
<reference evidence="20" key="2">
    <citation type="submission" date="2025-08" db="UniProtKB">
        <authorList>
            <consortium name="RefSeq"/>
        </authorList>
    </citation>
    <scope>IDENTIFICATION</scope>
    <source>
        <tissue evidence="20">Blood</tissue>
    </source>
</reference>
<dbReference type="InterPro" id="IPR006553">
    <property type="entry name" value="Leu-rich_rpt_Cys-con_subtyp"/>
</dbReference>
<dbReference type="InterPro" id="IPR019734">
    <property type="entry name" value="TPR_rpt"/>
</dbReference>
<dbReference type="SUPFAM" id="SSF48403">
    <property type="entry name" value="Ankyrin repeat"/>
    <property type="match status" value="1"/>
</dbReference>
<evidence type="ECO:0000256" key="1">
    <source>
        <dbReference type="ARBA" id="ARBA00004123"/>
    </source>
</evidence>
<feature type="repeat" description="ANK" evidence="16">
    <location>
        <begin position="592"/>
        <end position="624"/>
    </location>
</feature>
<evidence type="ECO:0000256" key="15">
    <source>
        <dbReference type="ARBA" id="ARBA00033240"/>
    </source>
</evidence>
<dbReference type="SUPFAM" id="SSF52047">
    <property type="entry name" value="RNI-like"/>
    <property type="match status" value="1"/>
</dbReference>
<dbReference type="SMART" id="SM00248">
    <property type="entry name" value="ANK"/>
    <property type="match status" value="3"/>
</dbReference>
<evidence type="ECO:0000256" key="10">
    <source>
        <dbReference type="ARBA" id="ARBA00022853"/>
    </source>
</evidence>
<dbReference type="PROSITE" id="PS50088">
    <property type="entry name" value="ANK_REPEAT"/>
    <property type="match status" value="3"/>
</dbReference>
<feature type="compositionally biased region" description="Low complexity" evidence="18">
    <location>
        <begin position="710"/>
        <end position="720"/>
    </location>
</feature>
<evidence type="ECO:0000256" key="7">
    <source>
        <dbReference type="ARBA" id="ARBA00022737"/>
    </source>
</evidence>
<feature type="compositionally biased region" description="Low complexity" evidence="18">
    <location>
        <begin position="915"/>
        <end position="925"/>
    </location>
</feature>
<evidence type="ECO:0000256" key="11">
    <source>
        <dbReference type="ARBA" id="ARBA00023043"/>
    </source>
</evidence>
<keyword evidence="6" id="KW-0433">Leucine-rich repeat</keyword>
<protein>
    <recommendedName>
        <fullName evidence="4">Tonsoku-like protein</fullName>
    </recommendedName>
    <alternativeName>
        <fullName evidence="15">NF-kappa-B inhibitor-like protein 2</fullName>
    </alternativeName>
    <alternativeName>
        <fullName evidence="14">Nuclear factor of kappa light polypeptide gene enhancer in B-cells inhibitor-like 2</fullName>
    </alternativeName>
</protein>
<dbReference type="PROSITE" id="PS50005">
    <property type="entry name" value="TPR"/>
    <property type="match status" value="1"/>
</dbReference>
<reference evidence="19" key="1">
    <citation type="submission" date="2025-05" db="UniProtKB">
        <authorList>
            <consortium name="RefSeq"/>
        </authorList>
    </citation>
    <scope>NUCLEOTIDE SEQUENCE [LARGE SCALE GENOMIC DNA]</scope>
</reference>
<evidence type="ECO:0000256" key="5">
    <source>
        <dbReference type="ARBA" id="ARBA00022454"/>
    </source>
</evidence>
<dbReference type="RefSeq" id="XP_067148676.1">
    <property type="nucleotide sequence ID" value="XM_067292575.1"/>
</dbReference>
<dbReference type="InterPro" id="IPR036770">
    <property type="entry name" value="Ankyrin_rpt-contain_sf"/>
</dbReference>
<dbReference type="SUPFAM" id="SSF48452">
    <property type="entry name" value="TPR-like"/>
    <property type="match status" value="3"/>
</dbReference>
<feature type="compositionally biased region" description="Low complexity" evidence="18">
    <location>
        <begin position="886"/>
        <end position="898"/>
    </location>
</feature>